<name>A0ACB8FMR8_9SAUR</name>
<organism evidence="1 2">
    <name type="scientific">Sphaerodactylus townsendi</name>
    <dbReference type="NCBI Taxonomy" id="933632"/>
    <lineage>
        <taxon>Eukaryota</taxon>
        <taxon>Metazoa</taxon>
        <taxon>Chordata</taxon>
        <taxon>Craniata</taxon>
        <taxon>Vertebrata</taxon>
        <taxon>Euteleostomi</taxon>
        <taxon>Lepidosauria</taxon>
        <taxon>Squamata</taxon>
        <taxon>Bifurcata</taxon>
        <taxon>Gekkota</taxon>
        <taxon>Sphaerodactylidae</taxon>
        <taxon>Sphaerodactylus</taxon>
    </lineage>
</organism>
<dbReference type="EMBL" id="CM037619">
    <property type="protein sequence ID" value="KAH8006557.1"/>
    <property type="molecule type" value="Genomic_DNA"/>
</dbReference>
<reference evidence="1" key="1">
    <citation type="submission" date="2021-08" db="EMBL/GenBank/DDBJ databases">
        <title>The first chromosome-level gecko genome reveals the dynamic sex chromosomes of Neotropical dwarf geckos (Sphaerodactylidae: Sphaerodactylus).</title>
        <authorList>
            <person name="Pinto B.J."/>
            <person name="Keating S.E."/>
            <person name="Gamble T."/>
        </authorList>
    </citation>
    <scope>NUCLEOTIDE SEQUENCE</scope>
    <source>
        <strain evidence="1">TG3544</strain>
    </source>
</reference>
<protein>
    <submittedName>
        <fullName evidence="1">Uncharacterized protein</fullName>
    </submittedName>
</protein>
<accession>A0ACB8FMR8</accession>
<evidence type="ECO:0000313" key="1">
    <source>
        <dbReference type="EMBL" id="KAH8006557.1"/>
    </source>
</evidence>
<comment type="caution">
    <text evidence="1">The sequence shown here is derived from an EMBL/GenBank/DDBJ whole genome shotgun (WGS) entry which is preliminary data.</text>
</comment>
<gene>
    <name evidence="1" type="ORF">K3G42_008249</name>
</gene>
<proteinExistence type="predicted"/>
<dbReference type="Proteomes" id="UP000827872">
    <property type="component" value="Linkage Group LG06"/>
</dbReference>
<evidence type="ECO:0000313" key="2">
    <source>
        <dbReference type="Proteomes" id="UP000827872"/>
    </source>
</evidence>
<keyword evidence="2" id="KW-1185">Reference proteome</keyword>
<sequence>MATCMLDILGDQLVTSTIDNEMPTELPSPEDMKFKIMIKNKKVGPLEDTLKRRGSAHKGDVMETENTSESDEEDEDSPLLKKPPGPKAPPKKKDKHQKVQVAMMLSELVIYTRSRKFCSFEDSKQKQKFYENNSIGEVKGQKLINKMGNVGPLIHSHKKLVI</sequence>